<organism evidence="9 10">
    <name type="scientific">Prosthecobacter debontii</name>
    <dbReference type="NCBI Taxonomy" id="48467"/>
    <lineage>
        <taxon>Bacteria</taxon>
        <taxon>Pseudomonadati</taxon>
        <taxon>Verrucomicrobiota</taxon>
        <taxon>Verrucomicrobiia</taxon>
        <taxon>Verrucomicrobiales</taxon>
        <taxon>Verrucomicrobiaceae</taxon>
        <taxon>Prosthecobacter</taxon>
    </lineage>
</organism>
<dbReference type="InterPro" id="IPR003156">
    <property type="entry name" value="DHHA1_dom"/>
</dbReference>
<name>A0A1T4WMF5_9BACT</name>
<evidence type="ECO:0000256" key="5">
    <source>
        <dbReference type="ARBA" id="ARBA00022839"/>
    </source>
</evidence>
<dbReference type="InterPro" id="IPR038763">
    <property type="entry name" value="DHH_sf"/>
</dbReference>
<feature type="domain" description="DDH" evidence="6">
    <location>
        <begin position="91"/>
        <end position="239"/>
    </location>
</feature>
<reference evidence="10" key="1">
    <citation type="submission" date="2017-02" db="EMBL/GenBank/DDBJ databases">
        <authorList>
            <person name="Varghese N."/>
            <person name="Submissions S."/>
        </authorList>
    </citation>
    <scope>NUCLEOTIDE SEQUENCE [LARGE SCALE GENOMIC DNA]</scope>
    <source>
        <strain evidence="10">ATCC 700200</strain>
    </source>
</reference>
<protein>
    <recommendedName>
        <fullName evidence="2">Single-stranded-DNA-specific exonuclease RecJ</fullName>
    </recommendedName>
</protein>
<evidence type="ECO:0000259" key="6">
    <source>
        <dbReference type="Pfam" id="PF01368"/>
    </source>
</evidence>
<keyword evidence="4" id="KW-0378">Hydrolase</keyword>
<dbReference type="SUPFAM" id="SSF64182">
    <property type="entry name" value="DHH phosphoesterases"/>
    <property type="match status" value="1"/>
</dbReference>
<dbReference type="Pfam" id="PF01368">
    <property type="entry name" value="DHH"/>
    <property type="match status" value="1"/>
</dbReference>
<dbReference type="RefSeq" id="WP_078811662.1">
    <property type="nucleotide sequence ID" value="NZ_FUYE01000001.1"/>
</dbReference>
<feature type="domain" description="RecJ OB" evidence="8">
    <location>
        <begin position="466"/>
        <end position="566"/>
    </location>
</feature>
<evidence type="ECO:0000256" key="1">
    <source>
        <dbReference type="ARBA" id="ARBA00005915"/>
    </source>
</evidence>
<dbReference type="GO" id="GO:0006281">
    <property type="term" value="P:DNA repair"/>
    <property type="evidence" value="ECO:0007669"/>
    <property type="project" value="InterPro"/>
</dbReference>
<dbReference type="EMBL" id="FUYE01000001">
    <property type="protein sequence ID" value="SKA78058.1"/>
    <property type="molecule type" value="Genomic_DNA"/>
</dbReference>
<evidence type="ECO:0000256" key="4">
    <source>
        <dbReference type="ARBA" id="ARBA00022801"/>
    </source>
</evidence>
<dbReference type="InterPro" id="IPR001667">
    <property type="entry name" value="DDH_dom"/>
</dbReference>
<evidence type="ECO:0000256" key="3">
    <source>
        <dbReference type="ARBA" id="ARBA00022722"/>
    </source>
</evidence>
<comment type="similarity">
    <text evidence="1">Belongs to the RecJ family.</text>
</comment>
<dbReference type="NCBIfam" id="TIGR00644">
    <property type="entry name" value="recJ"/>
    <property type="match status" value="1"/>
</dbReference>
<gene>
    <name evidence="9" type="ORF">SAMN02745166_00458</name>
</gene>
<dbReference type="GO" id="GO:0003676">
    <property type="term" value="F:nucleic acid binding"/>
    <property type="evidence" value="ECO:0007669"/>
    <property type="project" value="InterPro"/>
</dbReference>
<keyword evidence="5 9" id="KW-0269">Exonuclease</keyword>
<feature type="domain" description="DHHA1" evidence="7">
    <location>
        <begin position="360"/>
        <end position="450"/>
    </location>
</feature>
<dbReference type="OrthoDB" id="9809852at2"/>
<dbReference type="GO" id="GO:0006310">
    <property type="term" value="P:DNA recombination"/>
    <property type="evidence" value="ECO:0007669"/>
    <property type="project" value="InterPro"/>
</dbReference>
<dbReference type="Gene3D" id="3.90.1640.30">
    <property type="match status" value="1"/>
</dbReference>
<dbReference type="InterPro" id="IPR041122">
    <property type="entry name" value="RecJ_OB"/>
</dbReference>
<keyword evidence="10" id="KW-1185">Reference proteome</keyword>
<sequence>MALASEIPLPNTLPPRWLLKPVPEGAAELAADTGLPLLLTTLLTQRDIKTTEQVRDFLVPKLASLGDPTVLPEMKVAVERILKAVDGKQRVALYGDYDVDGVTSMALMHLTLKAYGLQTHLFLPSRMDEGYGLSMDGFARLFEEFGKPDLLIALDCGTTSIKELTWLQEQGVDCVIVDHHELSPFGRPPCVALVNPKLGEDYHYFCTAGLVFKVAHALLKTRRIDFDLKEALDLVALGTVADLVPLVDENRLLVRRGLEALAQTERIGLRALKETAGVDGFIQTHHVGFRLGPRLNAAGRLDTASTALQLILAEDPLVASEYAALLESHNRDRQAVEMDVFTEAEQQLLAMGDLANIPAVVLGSRKWHPGVVGIVASRISRLVHRPTILFSFDENGMGKGSGRSIPGFSLVEAIEFCREHIVRGGGHAMAAGVSVHEDKLEVFRERFSEAARLALSTEALTPVLEIDVEVRLRDLSLEFLRNYKLMEPFGQRNHEPLLLCRRVMPRLPGRLMKEKHLRVMLSQDGASMEARWFNAPLKNLPKPPWDVAMRVQRNFWRGEEQWQLTLDAVRTAQVD</sequence>
<evidence type="ECO:0000313" key="9">
    <source>
        <dbReference type="EMBL" id="SKA78058.1"/>
    </source>
</evidence>
<dbReference type="InterPro" id="IPR051673">
    <property type="entry name" value="SSDNA_exonuclease_RecJ"/>
</dbReference>
<proteinExistence type="inferred from homology"/>
<evidence type="ECO:0000259" key="7">
    <source>
        <dbReference type="Pfam" id="PF02272"/>
    </source>
</evidence>
<dbReference type="InterPro" id="IPR004610">
    <property type="entry name" value="RecJ"/>
</dbReference>
<evidence type="ECO:0000259" key="8">
    <source>
        <dbReference type="Pfam" id="PF17768"/>
    </source>
</evidence>
<dbReference type="PANTHER" id="PTHR30255:SF2">
    <property type="entry name" value="SINGLE-STRANDED-DNA-SPECIFIC EXONUCLEASE RECJ"/>
    <property type="match status" value="1"/>
</dbReference>
<dbReference type="Pfam" id="PF02272">
    <property type="entry name" value="DHHA1"/>
    <property type="match status" value="1"/>
</dbReference>
<evidence type="ECO:0000256" key="2">
    <source>
        <dbReference type="ARBA" id="ARBA00019841"/>
    </source>
</evidence>
<dbReference type="GO" id="GO:0008409">
    <property type="term" value="F:5'-3' exonuclease activity"/>
    <property type="evidence" value="ECO:0007669"/>
    <property type="project" value="InterPro"/>
</dbReference>
<keyword evidence="3" id="KW-0540">Nuclease</keyword>
<dbReference type="STRING" id="48467.SAMN02745166_00458"/>
<dbReference type="Pfam" id="PF17768">
    <property type="entry name" value="RecJ_OB"/>
    <property type="match status" value="1"/>
</dbReference>
<accession>A0A1T4WMF5</accession>
<evidence type="ECO:0000313" key="10">
    <source>
        <dbReference type="Proteomes" id="UP000190774"/>
    </source>
</evidence>
<dbReference type="Gene3D" id="3.10.310.30">
    <property type="match status" value="1"/>
</dbReference>
<dbReference type="PANTHER" id="PTHR30255">
    <property type="entry name" value="SINGLE-STRANDED-DNA-SPECIFIC EXONUCLEASE RECJ"/>
    <property type="match status" value="1"/>
</dbReference>
<dbReference type="Proteomes" id="UP000190774">
    <property type="component" value="Unassembled WGS sequence"/>
</dbReference>
<dbReference type="AlphaFoldDB" id="A0A1T4WMF5"/>